<dbReference type="AlphaFoldDB" id="A0A409Y587"/>
<evidence type="ECO:0000313" key="5">
    <source>
        <dbReference type="EMBL" id="PPQ98196.1"/>
    </source>
</evidence>
<dbReference type="InterPro" id="IPR045357">
    <property type="entry name" value="Aminopeptidase_N-like_N"/>
</dbReference>
<evidence type="ECO:0000256" key="2">
    <source>
        <dbReference type="PIRSR" id="PIRSR634016-3"/>
    </source>
</evidence>
<dbReference type="InterPro" id="IPR014782">
    <property type="entry name" value="Peptidase_M1_dom"/>
</dbReference>
<dbReference type="Gene3D" id="2.60.40.1730">
    <property type="entry name" value="tricorn interacting facor f3 domain"/>
    <property type="match status" value="1"/>
</dbReference>
<dbReference type="FunFam" id="2.60.40.1730:FF:000014">
    <property type="entry name" value="Aminopeptidase 2"/>
    <property type="match status" value="1"/>
</dbReference>
<feature type="domain" description="Peptidase M1 membrane alanine aminopeptidase" evidence="3">
    <location>
        <begin position="260"/>
        <end position="372"/>
    </location>
</feature>
<evidence type="ECO:0000259" key="3">
    <source>
        <dbReference type="Pfam" id="PF01433"/>
    </source>
</evidence>
<dbReference type="EMBL" id="NHYE01001141">
    <property type="protein sequence ID" value="PPQ98196.1"/>
    <property type="molecule type" value="Genomic_DNA"/>
</dbReference>
<dbReference type="GO" id="GO:0006508">
    <property type="term" value="P:proteolysis"/>
    <property type="evidence" value="ECO:0007669"/>
    <property type="project" value="TreeGrafter"/>
</dbReference>
<reference evidence="5 6" key="1">
    <citation type="journal article" date="2018" name="Evol. Lett.">
        <title>Horizontal gene cluster transfer increased hallucinogenic mushroom diversity.</title>
        <authorList>
            <person name="Reynolds H.T."/>
            <person name="Vijayakumar V."/>
            <person name="Gluck-Thaler E."/>
            <person name="Korotkin H.B."/>
            <person name="Matheny P.B."/>
            <person name="Slot J.C."/>
        </authorList>
    </citation>
    <scope>NUCLEOTIDE SEQUENCE [LARGE SCALE GENOMIC DNA]</scope>
    <source>
        <strain evidence="5 6">SRW20</strain>
    </source>
</reference>
<protein>
    <submittedName>
        <fullName evidence="5">Uncharacterized protein</fullName>
    </submittedName>
</protein>
<dbReference type="STRING" id="231916.A0A409Y587"/>
<dbReference type="SUPFAM" id="SSF55486">
    <property type="entry name" value="Metalloproteases ('zincins'), catalytic domain"/>
    <property type="match status" value="1"/>
</dbReference>
<organism evidence="5 6">
    <name type="scientific">Gymnopilus dilepis</name>
    <dbReference type="NCBI Taxonomy" id="231916"/>
    <lineage>
        <taxon>Eukaryota</taxon>
        <taxon>Fungi</taxon>
        <taxon>Dikarya</taxon>
        <taxon>Basidiomycota</taxon>
        <taxon>Agaricomycotina</taxon>
        <taxon>Agaricomycetes</taxon>
        <taxon>Agaricomycetidae</taxon>
        <taxon>Agaricales</taxon>
        <taxon>Agaricineae</taxon>
        <taxon>Hymenogastraceae</taxon>
        <taxon>Gymnopilus</taxon>
    </lineage>
</organism>
<dbReference type="GO" id="GO:0005615">
    <property type="term" value="C:extracellular space"/>
    <property type="evidence" value="ECO:0007669"/>
    <property type="project" value="TreeGrafter"/>
</dbReference>
<feature type="active site" description="Proton acceptor" evidence="1">
    <location>
        <position position="333"/>
    </location>
</feature>
<dbReference type="GO" id="GO:0008270">
    <property type="term" value="F:zinc ion binding"/>
    <property type="evidence" value="ECO:0007669"/>
    <property type="project" value="InterPro"/>
</dbReference>
<dbReference type="PANTHER" id="PTHR11533">
    <property type="entry name" value="PROTEASE M1 ZINC METALLOPROTEASE"/>
    <property type="match status" value="1"/>
</dbReference>
<feature type="binding site" evidence="2">
    <location>
        <position position="364"/>
    </location>
    <ligand>
        <name>Zn(2+)</name>
        <dbReference type="ChEBI" id="CHEBI:29105"/>
        <note>catalytic</note>
    </ligand>
</feature>
<evidence type="ECO:0000313" key="6">
    <source>
        <dbReference type="Proteomes" id="UP000284706"/>
    </source>
</evidence>
<accession>A0A409Y587</accession>
<dbReference type="OrthoDB" id="10031169at2759"/>
<dbReference type="GO" id="GO:0043171">
    <property type="term" value="P:peptide catabolic process"/>
    <property type="evidence" value="ECO:0007669"/>
    <property type="project" value="TreeGrafter"/>
</dbReference>
<proteinExistence type="predicted"/>
<dbReference type="GO" id="GO:0016020">
    <property type="term" value="C:membrane"/>
    <property type="evidence" value="ECO:0007669"/>
    <property type="project" value="TreeGrafter"/>
</dbReference>
<dbReference type="GO" id="GO:0070006">
    <property type="term" value="F:metalloaminopeptidase activity"/>
    <property type="evidence" value="ECO:0007669"/>
    <property type="project" value="TreeGrafter"/>
</dbReference>
<dbReference type="Proteomes" id="UP000284706">
    <property type="component" value="Unassembled WGS sequence"/>
</dbReference>
<feature type="binding site" evidence="2">
    <location>
        <position position="336"/>
    </location>
    <ligand>
        <name>Zn(2+)</name>
        <dbReference type="ChEBI" id="CHEBI:29105"/>
        <note>catalytic</note>
    </ligand>
</feature>
<sequence length="391" mass="44223">MSLTSSADHYRLPVNVKPTHYDLTIKTDLDKLHFKGLVKVDLDVQHDTSVITFNSADLELASAFIYSDVVKEEQALTYSGFDQAQQRTTYSLPQTLPAGSKAQLKLNFSGALSGSMMGYYKSSWQDEGKTKYYALTQFEPTAARRAFPCWDEPLLKATFAITMISRQDTVNLSNMPPLSEQSLTPDMNMPSELKELVSNIQDEEWKITKFETTPPMSTYLAAYANGDFQSLTTSVVMPLSGKTLPLRIYATKDIISQAQFALEVKKAVLPLYEKVFDVEYPLPKLDTLVAHDFDVDAMENWGLITGRTNAYLLDPERSSIQAKKIIAGTQSHEIAHMCCREIERIPRFGNITTMEWWNYLYLNEAWSDCLEFGRWVKSSYQVLVPRGSDGT</sequence>
<dbReference type="InterPro" id="IPR042097">
    <property type="entry name" value="Aminopeptidase_N-like_N_sf"/>
</dbReference>
<dbReference type="InterPro" id="IPR050344">
    <property type="entry name" value="Peptidase_M1_aminopeptidases"/>
</dbReference>
<feature type="binding site" evidence="2">
    <location>
        <position position="332"/>
    </location>
    <ligand>
        <name>Zn(2+)</name>
        <dbReference type="ChEBI" id="CHEBI:29105"/>
        <note>catalytic</note>
    </ligand>
</feature>
<dbReference type="Pfam" id="PF01433">
    <property type="entry name" value="Peptidase_M1"/>
    <property type="match status" value="1"/>
</dbReference>
<evidence type="ECO:0000256" key="1">
    <source>
        <dbReference type="PIRSR" id="PIRSR634016-1"/>
    </source>
</evidence>
<dbReference type="PANTHER" id="PTHR11533:SF174">
    <property type="entry name" value="PUROMYCIN-SENSITIVE AMINOPEPTIDASE-RELATED"/>
    <property type="match status" value="1"/>
</dbReference>
<feature type="domain" description="Aminopeptidase N-like N-terminal" evidence="4">
    <location>
        <begin position="17"/>
        <end position="220"/>
    </location>
</feature>
<comment type="caution">
    <text evidence="5">The sequence shown here is derived from an EMBL/GenBank/DDBJ whole genome shotgun (WGS) entry which is preliminary data.</text>
</comment>
<dbReference type="InterPro" id="IPR034016">
    <property type="entry name" value="M1_APN-typ"/>
</dbReference>
<dbReference type="Pfam" id="PF17900">
    <property type="entry name" value="Peptidase_M1_N"/>
    <property type="match status" value="1"/>
</dbReference>
<dbReference type="Gene3D" id="1.10.390.10">
    <property type="entry name" value="Neutral Protease Domain 2"/>
    <property type="match status" value="1"/>
</dbReference>
<dbReference type="CDD" id="cd09601">
    <property type="entry name" value="M1_APN-Q_like"/>
    <property type="match status" value="1"/>
</dbReference>
<comment type="cofactor">
    <cofactor evidence="2">
        <name>Zn(2+)</name>
        <dbReference type="ChEBI" id="CHEBI:29105"/>
    </cofactor>
    <text evidence="2">Binds 1 zinc ion per subunit.</text>
</comment>
<dbReference type="InterPro" id="IPR027268">
    <property type="entry name" value="Peptidase_M4/M1_CTD_sf"/>
</dbReference>
<gene>
    <name evidence="5" type="ORF">CVT26_003242</name>
</gene>
<evidence type="ECO:0000259" key="4">
    <source>
        <dbReference type="Pfam" id="PF17900"/>
    </source>
</evidence>
<dbReference type="GO" id="GO:0042277">
    <property type="term" value="F:peptide binding"/>
    <property type="evidence" value="ECO:0007669"/>
    <property type="project" value="TreeGrafter"/>
</dbReference>
<dbReference type="GO" id="GO:0005737">
    <property type="term" value="C:cytoplasm"/>
    <property type="evidence" value="ECO:0007669"/>
    <property type="project" value="TreeGrafter"/>
</dbReference>
<dbReference type="SUPFAM" id="SSF63737">
    <property type="entry name" value="Leukotriene A4 hydrolase N-terminal domain"/>
    <property type="match status" value="1"/>
</dbReference>
<keyword evidence="6" id="KW-1185">Reference proteome</keyword>
<dbReference type="InParanoid" id="A0A409Y587"/>
<keyword evidence="2" id="KW-0862">Zinc</keyword>
<name>A0A409Y587_9AGAR</name>
<keyword evidence="2" id="KW-0479">Metal-binding</keyword>